<dbReference type="InterPro" id="IPR016040">
    <property type="entry name" value="NAD(P)-bd_dom"/>
</dbReference>
<dbReference type="GO" id="GO:0042602">
    <property type="term" value="F:riboflavin reductase (NADPH) activity"/>
    <property type="evidence" value="ECO:0007669"/>
    <property type="project" value="TreeGrafter"/>
</dbReference>
<organism evidence="2 3">
    <name type="scientific">Stomoxys calcitrans</name>
    <name type="common">Stable fly</name>
    <name type="synonym">Conops calcitrans</name>
    <dbReference type="NCBI Taxonomy" id="35570"/>
    <lineage>
        <taxon>Eukaryota</taxon>
        <taxon>Metazoa</taxon>
        <taxon>Ecdysozoa</taxon>
        <taxon>Arthropoda</taxon>
        <taxon>Hexapoda</taxon>
        <taxon>Insecta</taxon>
        <taxon>Pterygota</taxon>
        <taxon>Neoptera</taxon>
        <taxon>Endopterygota</taxon>
        <taxon>Diptera</taxon>
        <taxon>Brachycera</taxon>
        <taxon>Muscomorpha</taxon>
        <taxon>Muscoidea</taxon>
        <taxon>Muscidae</taxon>
        <taxon>Stomoxys</taxon>
    </lineage>
</organism>
<dbReference type="CDD" id="cd05244">
    <property type="entry name" value="BVR-B_like_SDR_a"/>
    <property type="match status" value="1"/>
</dbReference>
<feature type="domain" description="NAD(P)-binding" evidence="1">
    <location>
        <begin position="8"/>
        <end position="190"/>
    </location>
</feature>
<dbReference type="InterPro" id="IPR051606">
    <property type="entry name" value="Polyketide_Oxido-like"/>
</dbReference>
<dbReference type="Gene3D" id="3.40.50.720">
    <property type="entry name" value="NAD(P)-binding Rossmann-like Domain"/>
    <property type="match status" value="1"/>
</dbReference>
<proteinExistence type="predicted"/>
<keyword evidence="3" id="KW-1185">Reference proteome</keyword>
<sequence length="206" mass="23112">MQRIAVIGGTGMTGQCVVDYALEKGLQIRLLYRTEKTVPERFKKSDKIEMVQGNVVNLEDCEKVVEGVDGVCIILGTRNKLEATSELSRGTANLIKAMKAKNVTKFSVVMSSFLFRPLAEVPAMFHRLNDEHKLMLDYTKSSDLQYIAILPPHIADEPSTDYIVQHDEAPGRMISKYDLGKFIVDSLEQPEHYQKVCGVAKKCTED</sequence>
<dbReference type="STRING" id="35570.A0A1I8PB61"/>
<protein>
    <recommendedName>
        <fullName evidence="1">NAD(P)-binding domain-containing protein</fullName>
    </recommendedName>
</protein>
<reference evidence="3" key="1">
    <citation type="submission" date="2015-05" db="EMBL/GenBank/DDBJ databases">
        <authorList>
            <person name="Wilson R.K."/>
            <person name="Warren W.C."/>
            <person name="Olafson P."/>
        </authorList>
    </citation>
    <scope>NUCLEOTIDE SEQUENCE [LARGE SCALE GENOMIC DNA]</scope>
    <source>
        <strain evidence="3">USDA</strain>
    </source>
</reference>
<dbReference type="EnsemblMetazoa" id="SCAU006469-RB">
    <property type="protein sequence ID" value="SCAU006469-PB"/>
    <property type="gene ID" value="SCAU006469"/>
</dbReference>
<evidence type="ECO:0000259" key="1">
    <source>
        <dbReference type="Pfam" id="PF13460"/>
    </source>
</evidence>
<dbReference type="VEuPathDB" id="VectorBase:SCAU006469"/>
<dbReference type="InterPro" id="IPR036291">
    <property type="entry name" value="NAD(P)-bd_dom_sf"/>
</dbReference>
<dbReference type="Pfam" id="PF13460">
    <property type="entry name" value="NAD_binding_10"/>
    <property type="match status" value="1"/>
</dbReference>
<dbReference type="GO" id="GO:0004074">
    <property type="term" value="F:biliverdin reductase [NAD(P)H] activity"/>
    <property type="evidence" value="ECO:0007669"/>
    <property type="project" value="TreeGrafter"/>
</dbReference>
<gene>
    <name evidence="2" type="primary">106088079</name>
</gene>
<dbReference type="EnsemblMetazoa" id="SCAU006469-RA">
    <property type="protein sequence ID" value="SCAU006469-PA"/>
    <property type="gene ID" value="SCAU006469"/>
</dbReference>
<dbReference type="PANTHER" id="PTHR43355:SF2">
    <property type="entry name" value="FLAVIN REDUCTASE (NADPH)"/>
    <property type="match status" value="1"/>
</dbReference>
<evidence type="ECO:0000313" key="3">
    <source>
        <dbReference type="Proteomes" id="UP000095300"/>
    </source>
</evidence>
<dbReference type="Proteomes" id="UP000095300">
    <property type="component" value="Unassembled WGS sequence"/>
</dbReference>
<reference evidence="2" key="2">
    <citation type="submission" date="2020-05" db="UniProtKB">
        <authorList>
            <consortium name="EnsemblMetazoa"/>
        </authorList>
    </citation>
    <scope>IDENTIFICATION</scope>
    <source>
        <strain evidence="2">USDA</strain>
    </source>
</reference>
<dbReference type="PANTHER" id="PTHR43355">
    <property type="entry name" value="FLAVIN REDUCTASE (NADPH)"/>
    <property type="match status" value="1"/>
</dbReference>
<dbReference type="OrthoDB" id="419598at2759"/>
<dbReference type="AlphaFoldDB" id="A0A1I8PB61"/>
<dbReference type="SUPFAM" id="SSF51735">
    <property type="entry name" value="NAD(P)-binding Rossmann-fold domains"/>
    <property type="match status" value="1"/>
</dbReference>
<dbReference type="KEGG" id="scac:106088079"/>
<accession>A0A1I8PB61</accession>
<name>A0A1I8PB61_STOCA</name>
<evidence type="ECO:0000313" key="2">
    <source>
        <dbReference type="EnsemblMetazoa" id="SCAU006469-PB"/>
    </source>
</evidence>